<feature type="transmembrane region" description="Helical" evidence="1">
    <location>
        <begin position="12"/>
        <end position="31"/>
    </location>
</feature>
<keyword evidence="1" id="KW-1133">Transmembrane helix</keyword>
<feature type="transmembrane region" description="Helical" evidence="1">
    <location>
        <begin position="81"/>
        <end position="103"/>
    </location>
</feature>
<proteinExistence type="predicted"/>
<evidence type="ECO:0000256" key="1">
    <source>
        <dbReference type="SAM" id="Phobius"/>
    </source>
</evidence>
<evidence type="ECO:0000313" key="2">
    <source>
        <dbReference type="EMBL" id="KAA1418973.1"/>
    </source>
</evidence>
<accession>A0A5B1LE22</accession>
<organism evidence="2 3">
    <name type="scientific">Nocardioides humilatus</name>
    <dbReference type="NCBI Taxonomy" id="2607660"/>
    <lineage>
        <taxon>Bacteria</taxon>
        <taxon>Bacillati</taxon>
        <taxon>Actinomycetota</taxon>
        <taxon>Actinomycetes</taxon>
        <taxon>Propionibacteriales</taxon>
        <taxon>Nocardioidaceae</taxon>
        <taxon>Nocardioides</taxon>
    </lineage>
</organism>
<evidence type="ECO:0000313" key="3">
    <source>
        <dbReference type="Proteomes" id="UP000325003"/>
    </source>
</evidence>
<comment type="caution">
    <text evidence="2">The sequence shown here is derived from an EMBL/GenBank/DDBJ whole genome shotgun (WGS) entry which is preliminary data.</text>
</comment>
<dbReference type="Proteomes" id="UP000325003">
    <property type="component" value="Unassembled WGS sequence"/>
</dbReference>
<dbReference type="AlphaFoldDB" id="A0A5B1LE22"/>
<feature type="transmembrane region" description="Helical" evidence="1">
    <location>
        <begin position="132"/>
        <end position="148"/>
    </location>
</feature>
<sequence>MASEPIRPFVRTITRSGTSLVVASGLIYAVTTALTGDDFPPDAVYLLLLALVALGLLCLVVAGFCGRAPFWQDEGRARDGWAAWALMAVPVLFAYGLASLPLLGSSEDLWWTPLGIAVVCGVASVRAYSLPLAAALGAVTAFLLWASSVTASLIWLHGFLTVGLIGLVVLLFRTRTTWGWLANLAGLLVGVLLWLYLGLFALIIVDCETGGACILA</sequence>
<reference evidence="2 3" key="1">
    <citation type="submission" date="2019-09" db="EMBL/GenBank/DDBJ databases">
        <title>Nocardioides panacisoli sp. nov., isolated from the soil of a ginseng field.</title>
        <authorList>
            <person name="Cho C."/>
        </authorList>
    </citation>
    <scope>NUCLEOTIDE SEQUENCE [LARGE SCALE GENOMIC DNA]</scope>
    <source>
        <strain evidence="2 3">BN130099</strain>
    </source>
</reference>
<dbReference type="EMBL" id="VUJV01000003">
    <property type="protein sequence ID" value="KAA1418973.1"/>
    <property type="molecule type" value="Genomic_DNA"/>
</dbReference>
<dbReference type="RefSeq" id="WP_149728313.1">
    <property type="nucleotide sequence ID" value="NZ_VUJV01000003.1"/>
</dbReference>
<keyword evidence="1" id="KW-0812">Transmembrane</keyword>
<feature type="transmembrane region" description="Helical" evidence="1">
    <location>
        <begin position="154"/>
        <end position="172"/>
    </location>
</feature>
<feature type="transmembrane region" description="Helical" evidence="1">
    <location>
        <begin position="43"/>
        <end position="69"/>
    </location>
</feature>
<keyword evidence="1" id="KW-0472">Membrane</keyword>
<gene>
    <name evidence="2" type="ORF">F0U44_10935</name>
</gene>
<protein>
    <submittedName>
        <fullName evidence="2">Uncharacterized protein</fullName>
    </submittedName>
</protein>
<reference evidence="2 3" key="2">
    <citation type="submission" date="2019-09" db="EMBL/GenBank/DDBJ databases">
        <authorList>
            <person name="Jin C."/>
        </authorList>
    </citation>
    <scope>NUCLEOTIDE SEQUENCE [LARGE SCALE GENOMIC DNA]</scope>
    <source>
        <strain evidence="2 3">BN130099</strain>
    </source>
</reference>
<keyword evidence="3" id="KW-1185">Reference proteome</keyword>
<feature type="transmembrane region" description="Helical" evidence="1">
    <location>
        <begin position="184"/>
        <end position="205"/>
    </location>
</feature>
<name>A0A5B1LE22_9ACTN</name>